<keyword evidence="1" id="KW-0472">Membrane</keyword>
<dbReference type="GO" id="GO:0015385">
    <property type="term" value="F:sodium:proton antiporter activity"/>
    <property type="evidence" value="ECO:0007669"/>
    <property type="project" value="TreeGrafter"/>
</dbReference>
<reference evidence="2" key="1">
    <citation type="submission" date="2016-10" db="EMBL/GenBank/DDBJ databases">
        <authorList>
            <person name="de Groot N.N."/>
        </authorList>
    </citation>
    <scope>NUCLEOTIDE SEQUENCE</scope>
</reference>
<feature type="transmembrane region" description="Helical" evidence="1">
    <location>
        <begin position="6"/>
        <end position="24"/>
    </location>
</feature>
<keyword evidence="1" id="KW-0812">Transmembrane</keyword>
<dbReference type="EMBL" id="FPKX01000043">
    <property type="protein sequence ID" value="SFZ98240.1"/>
    <property type="molecule type" value="Genomic_DNA"/>
</dbReference>
<dbReference type="NCBIfam" id="TIGR01300">
    <property type="entry name" value="CPA3_mnhG_phaG"/>
    <property type="match status" value="1"/>
</dbReference>
<sequence>MTFFGFLFLSLGTVSFLISSIGLLRMPDLYSRIHAGAKSPTLATILVVIGAIFLEPTWAPKLILLAFFVLATNPLSSSVIARASHRANVPQLNSTGIDDLKEEEK</sequence>
<keyword evidence="1" id="KW-1133">Transmembrane helix</keyword>
<dbReference type="InterPro" id="IPR005133">
    <property type="entry name" value="PhaG_MnhG_YufB"/>
</dbReference>
<proteinExistence type="predicted"/>
<organism evidence="2">
    <name type="scientific">hydrothermal vent metagenome</name>
    <dbReference type="NCBI Taxonomy" id="652676"/>
    <lineage>
        <taxon>unclassified sequences</taxon>
        <taxon>metagenomes</taxon>
        <taxon>ecological metagenomes</taxon>
    </lineage>
</organism>
<evidence type="ECO:0000313" key="2">
    <source>
        <dbReference type="EMBL" id="SFZ98240.1"/>
    </source>
</evidence>
<feature type="transmembrane region" description="Helical" evidence="1">
    <location>
        <begin position="36"/>
        <end position="56"/>
    </location>
</feature>
<dbReference type="PANTHER" id="PTHR34703">
    <property type="entry name" value="ANTIPORTER SUBUNIT MNHG2-RELATED"/>
    <property type="match status" value="1"/>
</dbReference>
<dbReference type="Pfam" id="PF03334">
    <property type="entry name" value="PhaG_MnhG_YufB"/>
    <property type="match status" value="1"/>
</dbReference>
<dbReference type="PANTHER" id="PTHR34703:SF1">
    <property type="entry name" value="ANTIPORTER SUBUNIT MNHG2-RELATED"/>
    <property type="match status" value="1"/>
</dbReference>
<protein>
    <submittedName>
        <fullName evidence="2">Na(+) H(+) antiporter subunit G</fullName>
    </submittedName>
</protein>
<dbReference type="AlphaFoldDB" id="A0A1W1EDZ2"/>
<gene>
    <name evidence="2" type="ORF">MNB_SV-5-836</name>
</gene>
<name>A0A1W1EDZ2_9ZZZZ</name>
<evidence type="ECO:0000256" key="1">
    <source>
        <dbReference type="SAM" id="Phobius"/>
    </source>
</evidence>
<accession>A0A1W1EDZ2</accession>
<feature type="transmembrane region" description="Helical" evidence="1">
    <location>
        <begin position="62"/>
        <end position="81"/>
    </location>
</feature>